<feature type="region of interest" description="Disordered" evidence="1">
    <location>
        <begin position="165"/>
        <end position="194"/>
    </location>
</feature>
<evidence type="ECO:0000313" key="3">
    <source>
        <dbReference type="Proteomes" id="UP001190700"/>
    </source>
</evidence>
<evidence type="ECO:0000256" key="1">
    <source>
        <dbReference type="SAM" id="MobiDB-lite"/>
    </source>
</evidence>
<reference evidence="2 3" key="1">
    <citation type="journal article" date="2015" name="Genome Biol. Evol.">
        <title>Comparative Genomics of a Bacterivorous Green Alga Reveals Evolutionary Causalities and Consequences of Phago-Mixotrophic Mode of Nutrition.</title>
        <authorList>
            <person name="Burns J.A."/>
            <person name="Paasch A."/>
            <person name="Narechania A."/>
            <person name="Kim E."/>
        </authorList>
    </citation>
    <scope>NUCLEOTIDE SEQUENCE [LARGE SCALE GENOMIC DNA]</scope>
    <source>
        <strain evidence="2 3">PLY_AMNH</strain>
    </source>
</reference>
<dbReference type="EMBL" id="LGRX02021962">
    <property type="protein sequence ID" value="KAK3256115.1"/>
    <property type="molecule type" value="Genomic_DNA"/>
</dbReference>
<protein>
    <submittedName>
        <fullName evidence="2">Uncharacterized protein</fullName>
    </submittedName>
</protein>
<feature type="compositionally biased region" description="Basic and acidic residues" evidence="1">
    <location>
        <begin position="179"/>
        <end position="194"/>
    </location>
</feature>
<dbReference type="Proteomes" id="UP001190700">
    <property type="component" value="Unassembled WGS sequence"/>
</dbReference>
<sequence>ELQHWDSAGTHESSLETEEQSELERRVESACEVGEQMTHQMTYNEEQLSTALWALAPGKKNLTTVPGVLPVVPSLHTERFQGVMSPIPSDTSSGRYSKGAMEFRAVGTNTSARGHYFPDQSEWQADEFSNLCSKERVLTTFRAKAKSIRPASFLEDAVGCEEECAGAPDRGYAPPERQNGNRRETISPKKHKADDLTTTLPMAYIGLLPGNEGFHDYFLPSKSELKETHR</sequence>
<accession>A0AAE0KPW4</accession>
<gene>
    <name evidence="2" type="ORF">CYMTET_34726</name>
</gene>
<proteinExistence type="predicted"/>
<comment type="caution">
    <text evidence="2">The sequence shown here is derived from an EMBL/GenBank/DDBJ whole genome shotgun (WGS) entry which is preliminary data.</text>
</comment>
<feature type="non-terminal residue" evidence="2">
    <location>
        <position position="1"/>
    </location>
</feature>
<feature type="region of interest" description="Disordered" evidence="1">
    <location>
        <begin position="1"/>
        <end position="29"/>
    </location>
</feature>
<organism evidence="2 3">
    <name type="scientific">Cymbomonas tetramitiformis</name>
    <dbReference type="NCBI Taxonomy" id="36881"/>
    <lineage>
        <taxon>Eukaryota</taxon>
        <taxon>Viridiplantae</taxon>
        <taxon>Chlorophyta</taxon>
        <taxon>Pyramimonadophyceae</taxon>
        <taxon>Pyramimonadales</taxon>
        <taxon>Pyramimonadaceae</taxon>
        <taxon>Cymbomonas</taxon>
    </lineage>
</organism>
<evidence type="ECO:0000313" key="2">
    <source>
        <dbReference type="EMBL" id="KAK3256115.1"/>
    </source>
</evidence>
<name>A0AAE0KPW4_9CHLO</name>
<keyword evidence="3" id="KW-1185">Reference proteome</keyword>
<dbReference type="AlphaFoldDB" id="A0AAE0KPW4"/>